<protein>
    <submittedName>
        <fullName evidence="1">Polyketide cyclase / dehydrase and lipid transport</fullName>
    </submittedName>
</protein>
<proteinExistence type="predicted"/>
<name>A0A1I6EZ97_9PSEU</name>
<dbReference type="SUPFAM" id="SSF55961">
    <property type="entry name" value="Bet v1-like"/>
    <property type="match status" value="1"/>
</dbReference>
<keyword evidence="2" id="KW-1185">Reference proteome</keyword>
<organism evidence="1 2">
    <name type="scientific">Lentzea waywayandensis</name>
    <dbReference type="NCBI Taxonomy" id="84724"/>
    <lineage>
        <taxon>Bacteria</taxon>
        <taxon>Bacillati</taxon>
        <taxon>Actinomycetota</taxon>
        <taxon>Actinomycetes</taxon>
        <taxon>Pseudonocardiales</taxon>
        <taxon>Pseudonocardiaceae</taxon>
        <taxon>Lentzea</taxon>
    </lineage>
</organism>
<dbReference type="InterPro" id="IPR023393">
    <property type="entry name" value="START-like_dom_sf"/>
</dbReference>
<dbReference type="AlphaFoldDB" id="A0A1I6EZ97"/>
<dbReference type="STRING" id="84724.SAMN04488564_106393"/>
<dbReference type="Pfam" id="PF10604">
    <property type="entry name" value="Polyketide_cyc2"/>
    <property type="match status" value="1"/>
</dbReference>
<dbReference type="InterPro" id="IPR019587">
    <property type="entry name" value="Polyketide_cyclase/dehydratase"/>
</dbReference>
<dbReference type="EMBL" id="FOYL01000006">
    <property type="protein sequence ID" value="SFR22862.1"/>
    <property type="molecule type" value="Genomic_DNA"/>
</dbReference>
<dbReference type="CDD" id="cd07821">
    <property type="entry name" value="PYR_PYL_RCAR_like"/>
    <property type="match status" value="1"/>
</dbReference>
<gene>
    <name evidence="1" type="ORF">SAMN04488564_106393</name>
</gene>
<accession>A0A1I6EZ97</accession>
<sequence length="133" mass="14570">MASISLEITVESSVDDVWKVIGEFATGPSRMAPGFVVDTQAEADFRTVTFADGTVVTERRVGVDDQARRIAYSIVGGSVEPIHDNASMQAFPYGEGRCRLVWTRDVLPDRLAAPMADSMSRGLEVIKRTFEKS</sequence>
<dbReference type="Gene3D" id="3.30.530.20">
    <property type="match status" value="1"/>
</dbReference>
<evidence type="ECO:0000313" key="2">
    <source>
        <dbReference type="Proteomes" id="UP000198583"/>
    </source>
</evidence>
<dbReference type="Proteomes" id="UP000198583">
    <property type="component" value="Unassembled WGS sequence"/>
</dbReference>
<reference evidence="2" key="1">
    <citation type="submission" date="2016-10" db="EMBL/GenBank/DDBJ databases">
        <authorList>
            <person name="Varghese N."/>
            <person name="Submissions S."/>
        </authorList>
    </citation>
    <scope>NUCLEOTIDE SEQUENCE [LARGE SCALE GENOMIC DNA]</scope>
    <source>
        <strain evidence="2">DSM 44232</strain>
    </source>
</reference>
<evidence type="ECO:0000313" key="1">
    <source>
        <dbReference type="EMBL" id="SFR22862.1"/>
    </source>
</evidence>